<feature type="transmembrane region" description="Helical" evidence="6">
    <location>
        <begin position="103"/>
        <end position="126"/>
    </location>
</feature>
<evidence type="ECO:0000256" key="4">
    <source>
        <dbReference type="ARBA" id="ARBA00022989"/>
    </source>
</evidence>
<evidence type="ECO:0000256" key="1">
    <source>
        <dbReference type="ARBA" id="ARBA00004141"/>
    </source>
</evidence>
<gene>
    <name evidence="7" type="ORF">ABUE30_01935</name>
</gene>
<dbReference type="SUPFAM" id="SSF103473">
    <property type="entry name" value="MFS general substrate transporter"/>
    <property type="match status" value="1"/>
</dbReference>
<feature type="transmembrane region" description="Helical" evidence="6">
    <location>
        <begin position="303"/>
        <end position="323"/>
    </location>
</feature>
<comment type="subcellular location">
    <subcellularLocation>
        <location evidence="1">Membrane</location>
        <topology evidence="1">Multi-pass membrane protein</topology>
    </subcellularLocation>
</comment>
<accession>A0ABW9G3P1</accession>
<keyword evidence="4 6" id="KW-1133">Transmembrane helix</keyword>
<feature type="transmembrane region" description="Helical" evidence="6">
    <location>
        <begin position="344"/>
        <end position="362"/>
    </location>
</feature>
<feature type="transmembrane region" description="Helical" evidence="6">
    <location>
        <begin position="42"/>
        <end position="67"/>
    </location>
</feature>
<keyword evidence="2" id="KW-0813">Transport</keyword>
<evidence type="ECO:0000313" key="8">
    <source>
        <dbReference type="Proteomes" id="UP001629953"/>
    </source>
</evidence>
<feature type="transmembrane region" description="Helical" evidence="6">
    <location>
        <begin position="280"/>
        <end position="297"/>
    </location>
</feature>
<comment type="caution">
    <text evidence="7">The sequence shown here is derived from an EMBL/GenBank/DDBJ whole genome shotgun (WGS) entry which is preliminary data.</text>
</comment>
<dbReference type="CDD" id="cd06174">
    <property type="entry name" value="MFS"/>
    <property type="match status" value="1"/>
</dbReference>
<dbReference type="Pfam" id="PF07690">
    <property type="entry name" value="MFS_1"/>
    <property type="match status" value="1"/>
</dbReference>
<keyword evidence="8" id="KW-1185">Reference proteome</keyword>
<keyword evidence="3 6" id="KW-0812">Transmembrane</keyword>
<feature type="transmembrane region" description="Helical" evidence="6">
    <location>
        <begin position="79"/>
        <end position="97"/>
    </location>
</feature>
<feature type="transmembrane region" description="Helical" evidence="6">
    <location>
        <begin position="138"/>
        <end position="163"/>
    </location>
</feature>
<feature type="transmembrane region" description="Helical" evidence="6">
    <location>
        <begin position="374"/>
        <end position="393"/>
    </location>
</feature>
<evidence type="ECO:0000256" key="6">
    <source>
        <dbReference type="SAM" id="Phobius"/>
    </source>
</evidence>
<dbReference type="PANTHER" id="PTHR23506:SF23">
    <property type="entry name" value="GH10249P"/>
    <property type="match status" value="1"/>
</dbReference>
<keyword evidence="5 6" id="KW-0472">Membrane</keyword>
<proteinExistence type="predicted"/>
<sequence length="399" mass="43498">MVKSKRSVNSHFAMAVLAISLFLVYMTANAPTPLYSLWQQSIHYSATGISVIFVVYHLGIVCSLLLMRRVQTARTTMRLLSTALITAIIAAVLFASADQFWQLVTARVLIGLGCGVFISCGISLIVRIGLTQHIINTPLLVTLSCVLGFGLGPFYAGIIADIFPTPFRWIFYPLIVALIICFFLLRQLAPSSSITQLTHNEDEQTKDESPRNYPLFFVATALFASPFALAGLFISLGPSMMSESMHTTNHALIGFVPLLMFGSGVISQICLRALSISKQILIGIIGTFLGGVGVLVAEVHHWIILMIIAAILTGIAQSMTQLAGIRLLKEFQPLGSFQRSTSTFFLCGYLYAAFSIFVMGWVASHMGLQVGSQVFLYLCFMLMAAATGGYLIIHQSKSN</sequence>
<name>A0ABW9G3P1_9GAMM</name>
<dbReference type="Gene3D" id="1.20.1250.20">
    <property type="entry name" value="MFS general substrate transporter like domains"/>
    <property type="match status" value="1"/>
</dbReference>
<dbReference type="InterPro" id="IPR011701">
    <property type="entry name" value="MFS"/>
</dbReference>
<dbReference type="RefSeq" id="WP_408621989.1">
    <property type="nucleotide sequence ID" value="NZ_JBEQCT010000001.1"/>
</dbReference>
<dbReference type="EMBL" id="JBEQCT010000001">
    <property type="protein sequence ID" value="MFM2483835.1"/>
    <property type="molecule type" value="Genomic_DNA"/>
</dbReference>
<feature type="transmembrane region" description="Helical" evidence="6">
    <location>
        <begin position="215"/>
        <end position="236"/>
    </location>
</feature>
<dbReference type="Proteomes" id="UP001629953">
    <property type="component" value="Unassembled WGS sequence"/>
</dbReference>
<feature type="transmembrane region" description="Helical" evidence="6">
    <location>
        <begin position="169"/>
        <end position="185"/>
    </location>
</feature>
<evidence type="ECO:0000313" key="7">
    <source>
        <dbReference type="EMBL" id="MFM2483835.1"/>
    </source>
</evidence>
<reference evidence="7 8" key="1">
    <citation type="journal article" date="2013" name="Int. J. Syst. Evol. Microbiol.">
        <title>Celerinatantimonas yamalensis sp. nov., a cold-adapted diazotrophic bacterium from a cold permafrost brine.</title>
        <authorList>
            <person name="Shcherbakova V."/>
            <person name="Chuvilskaya N."/>
            <person name="Rivkina E."/>
            <person name="Demidov N."/>
            <person name="Uchaeva V."/>
            <person name="Suetin S."/>
            <person name="Suzina N."/>
            <person name="Gilichinsky D."/>
        </authorList>
    </citation>
    <scope>NUCLEOTIDE SEQUENCE [LARGE SCALE GENOMIC DNA]</scope>
    <source>
        <strain evidence="7 8">C7</strain>
    </source>
</reference>
<evidence type="ECO:0000256" key="5">
    <source>
        <dbReference type="ARBA" id="ARBA00023136"/>
    </source>
</evidence>
<evidence type="ECO:0000256" key="2">
    <source>
        <dbReference type="ARBA" id="ARBA00022448"/>
    </source>
</evidence>
<feature type="transmembrane region" description="Helical" evidence="6">
    <location>
        <begin position="12"/>
        <end position="30"/>
    </location>
</feature>
<dbReference type="InterPro" id="IPR050930">
    <property type="entry name" value="MFS_Vesicular_Transporter"/>
</dbReference>
<dbReference type="InterPro" id="IPR036259">
    <property type="entry name" value="MFS_trans_sf"/>
</dbReference>
<organism evidence="7 8">
    <name type="scientific">Celerinatantimonas yamalensis</name>
    <dbReference type="NCBI Taxonomy" id="559956"/>
    <lineage>
        <taxon>Bacteria</taxon>
        <taxon>Pseudomonadati</taxon>
        <taxon>Pseudomonadota</taxon>
        <taxon>Gammaproteobacteria</taxon>
        <taxon>Celerinatantimonadaceae</taxon>
        <taxon>Celerinatantimonas</taxon>
    </lineage>
</organism>
<dbReference type="PANTHER" id="PTHR23506">
    <property type="entry name" value="GH10249P"/>
    <property type="match status" value="1"/>
</dbReference>
<evidence type="ECO:0000256" key="3">
    <source>
        <dbReference type="ARBA" id="ARBA00022692"/>
    </source>
</evidence>
<protein>
    <submittedName>
        <fullName evidence="7">MFS transporter</fullName>
    </submittedName>
</protein>
<feature type="transmembrane region" description="Helical" evidence="6">
    <location>
        <begin position="251"/>
        <end position="271"/>
    </location>
</feature>